<proteinExistence type="inferred from homology"/>
<sequence>MVVCGRSSCTSVMVMSEESSTVNKPGESAVAVEKRVNELAVFKEPALPVTTSKFKTKKVLDEDSYIREMGRIIQRDFFPDLEKLRAQNAYLEAVERNDVEKLREIYAKYSSGKRPPTERYASPATFETPLDARREDDHPDAEGQSGKEANVEEKDNPPTTHDDKSSQDCNKQDVKTALDVYLNSHTSEDNESFQEVMRAAELKHRHKFGWLYKAEEDSKQEQKQMMRLPSIEEQASNEKRPLTVDTWGYRNKNYIMYVPDGVALTPEEEVEMASRRRVIVHSNTRLTRNPFDEQQNRETIHLLAQSQAQALEGKIGVDGKELIHSETPRVNGFSFVKTPSPAPGVNESPLMTWGEIEGTPFRLDGGDTPVHTTLQGPSFRIPEPPKREKLALALAEKAGERHRDRKLKAIEAARKQLATPSPRPGSGTSLDRLNSMSPAARRLASTQLRRRIGSDLALLASYSPSPHHSVRSGQASSHLTPSSAKTPTPGKNSSVRRNQITTPNLNITDNLLNLPKRPRAADFF</sequence>
<name>A0A6L2PQQ7_COPFO</name>
<evidence type="ECO:0000256" key="3">
    <source>
        <dbReference type="ARBA" id="ARBA00023242"/>
    </source>
</evidence>
<evidence type="ECO:0000256" key="1">
    <source>
        <dbReference type="ARBA" id="ARBA00004123"/>
    </source>
</evidence>
<dbReference type="FunCoup" id="A0A6L2PQQ7">
    <property type="interactions" value="1146"/>
</dbReference>
<evidence type="ECO:0000313" key="6">
    <source>
        <dbReference type="Proteomes" id="UP000502823"/>
    </source>
</evidence>
<evidence type="ECO:0000256" key="2">
    <source>
        <dbReference type="ARBA" id="ARBA00009072"/>
    </source>
</evidence>
<feature type="region of interest" description="Disordered" evidence="4">
    <location>
        <begin position="111"/>
        <end position="170"/>
    </location>
</feature>
<feature type="compositionally biased region" description="Polar residues" evidence="4">
    <location>
        <begin position="426"/>
        <end position="436"/>
    </location>
</feature>
<dbReference type="Pfam" id="PF09751">
    <property type="entry name" value="Es2"/>
    <property type="match status" value="1"/>
</dbReference>
<keyword evidence="6" id="KW-1185">Reference proteome</keyword>
<protein>
    <recommendedName>
        <fullName evidence="7">DGCR14-like protein</fullName>
    </recommendedName>
</protein>
<gene>
    <name evidence="5" type="ORF">Cfor_07563</name>
</gene>
<feature type="compositionally biased region" description="Basic and acidic residues" evidence="4">
    <location>
        <begin position="130"/>
        <end position="141"/>
    </location>
</feature>
<keyword evidence="3" id="KW-0539">Nucleus</keyword>
<dbReference type="GO" id="GO:0071013">
    <property type="term" value="C:catalytic step 2 spliceosome"/>
    <property type="evidence" value="ECO:0007669"/>
    <property type="project" value="TreeGrafter"/>
</dbReference>
<evidence type="ECO:0000313" key="5">
    <source>
        <dbReference type="EMBL" id="GFG33512.1"/>
    </source>
</evidence>
<comment type="similarity">
    <text evidence="2">Belongs to the ESS2 family.</text>
</comment>
<evidence type="ECO:0008006" key="7">
    <source>
        <dbReference type="Google" id="ProtNLM"/>
    </source>
</evidence>
<dbReference type="PANTHER" id="PTHR12940:SF0">
    <property type="entry name" value="SPLICING FACTOR ESS-2 HOMOLOG"/>
    <property type="match status" value="1"/>
</dbReference>
<organism evidence="5 6">
    <name type="scientific">Coptotermes formosanus</name>
    <name type="common">Formosan subterranean termite</name>
    <dbReference type="NCBI Taxonomy" id="36987"/>
    <lineage>
        <taxon>Eukaryota</taxon>
        <taxon>Metazoa</taxon>
        <taxon>Ecdysozoa</taxon>
        <taxon>Arthropoda</taxon>
        <taxon>Hexapoda</taxon>
        <taxon>Insecta</taxon>
        <taxon>Pterygota</taxon>
        <taxon>Neoptera</taxon>
        <taxon>Polyneoptera</taxon>
        <taxon>Dictyoptera</taxon>
        <taxon>Blattodea</taxon>
        <taxon>Blattoidea</taxon>
        <taxon>Termitoidae</taxon>
        <taxon>Rhinotermitidae</taxon>
        <taxon>Coptotermes</taxon>
    </lineage>
</organism>
<dbReference type="EMBL" id="BLKM01000433">
    <property type="protein sequence ID" value="GFG33512.1"/>
    <property type="molecule type" value="Genomic_DNA"/>
</dbReference>
<comment type="caution">
    <text evidence="5">The sequence shown here is derived from an EMBL/GenBank/DDBJ whole genome shotgun (WGS) entry which is preliminary data.</text>
</comment>
<dbReference type="InParanoid" id="A0A6L2PQQ7"/>
<comment type="subcellular location">
    <subcellularLocation>
        <location evidence="1">Nucleus</location>
    </subcellularLocation>
</comment>
<feature type="region of interest" description="Disordered" evidence="4">
    <location>
        <begin position="413"/>
        <end position="436"/>
    </location>
</feature>
<dbReference type="AlphaFoldDB" id="A0A6L2PQQ7"/>
<dbReference type="OrthoDB" id="19679at2759"/>
<dbReference type="PANTHER" id="PTHR12940">
    <property type="entry name" value="ES-2 PROTEIN - RELATED"/>
    <property type="match status" value="1"/>
</dbReference>
<reference evidence="6" key="1">
    <citation type="submission" date="2020-01" db="EMBL/GenBank/DDBJ databases">
        <title>Draft genome sequence of the Termite Coptotermes fromosanus.</title>
        <authorList>
            <person name="Itakura S."/>
            <person name="Yosikawa Y."/>
            <person name="Umezawa K."/>
        </authorList>
    </citation>
    <scope>NUCLEOTIDE SEQUENCE [LARGE SCALE GENOMIC DNA]</scope>
</reference>
<feature type="region of interest" description="Disordered" evidence="4">
    <location>
        <begin position="463"/>
        <end position="506"/>
    </location>
</feature>
<feature type="compositionally biased region" description="Basic and acidic residues" evidence="4">
    <location>
        <begin position="149"/>
        <end position="170"/>
    </location>
</feature>
<dbReference type="InterPro" id="IPR019148">
    <property type="entry name" value="Nuclear_protein_DGCR14_ESS-2"/>
</dbReference>
<evidence type="ECO:0000256" key="4">
    <source>
        <dbReference type="SAM" id="MobiDB-lite"/>
    </source>
</evidence>
<accession>A0A6L2PQQ7</accession>
<dbReference type="Proteomes" id="UP000502823">
    <property type="component" value="Unassembled WGS sequence"/>
</dbReference>